<accession>A0A1Y2B4J8</accession>
<evidence type="ECO:0000313" key="2">
    <source>
        <dbReference type="EMBL" id="ORY29397.1"/>
    </source>
</evidence>
<evidence type="ECO:0000313" key="3">
    <source>
        <dbReference type="Proteomes" id="UP000193920"/>
    </source>
</evidence>
<evidence type="ECO:0008006" key="4">
    <source>
        <dbReference type="Google" id="ProtNLM"/>
    </source>
</evidence>
<name>A0A1Y2B4J8_9FUNG</name>
<keyword evidence="3" id="KW-1185">Reference proteome</keyword>
<dbReference type="Proteomes" id="UP000193920">
    <property type="component" value="Unassembled WGS sequence"/>
</dbReference>
<keyword evidence="1" id="KW-0732">Signal</keyword>
<gene>
    <name evidence="2" type="ORF">LY90DRAFT_512885</name>
</gene>
<organism evidence="2 3">
    <name type="scientific">Neocallimastix californiae</name>
    <dbReference type="NCBI Taxonomy" id="1754190"/>
    <lineage>
        <taxon>Eukaryota</taxon>
        <taxon>Fungi</taxon>
        <taxon>Fungi incertae sedis</taxon>
        <taxon>Chytridiomycota</taxon>
        <taxon>Chytridiomycota incertae sedis</taxon>
        <taxon>Neocallimastigomycetes</taxon>
        <taxon>Neocallimastigales</taxon>
        <taxon>Neocallimastigaceae</taxon>
        <taxon>Neocallimastix</taxon>
    </lineage>
</organism>
<comment type="caution">
    <text evidence="2">The sequence shown here is derived from an EMBL/GenBank/DDBJ whole genome shotgun (WGS) entry which is preliminary data.</text>
</comment>
<feature type="chain" id="PRO_5013208874" description="Scaffoldin" evidence="1">
    <location>
        <begin position="25"/>
        <end position="827"/>
    </location>
</feature>
<dbReference type="EMBL" id="MCOG01000180">
    <property type="protein sequence ID" value="ORY29397.1"/>
    <property type="molecule type" value="Genomic_DNA"/>
</dbReference>
<protein>
    <recommendedName>
        <fullName evidence="4">Scaffoldin</fullName>
    </recommendedName>
</protein>
<feature type="signal peptide" evidence="1">
    <location>
        <begin position="1"/>
        <end position="24"/>
    </location>
</feature>
<evidence type="ECO:0000256" key="1">
    <source>
        <dbReference type="SAM" id="SignalP"/>
    </source>
</evidence>
<dbReference type="AlphaFoldDB" id="A0A1Y2B4J8"/>
<sequence length="827" mass="88387">MFSKKIISFIGLLIIGSRIKSVTSTALENCADNLDVSSCSGSTDHYCIKDSGIYGVTEAGACSEEITEAGIYVMEGNSKLISATDLADTTAASISGGTELTLWECTNENVCQKTYGYIKDITGSDPVYYYVSKSGSNTVSTVENCDSNVGKLKTADHNLCVTDSLDIGFGSEALYVMSNVQDNIFTGAASSSNSIIIKKMDNTITLNLVGESVHLYKEDTNVVENAASTDYTGNAEKITIYDCNKDSICAKTNGYAISSGSYYPVNGSGATAATNGETVTDANDANACSGKIGQLITSDGGTTKYLCLADDIKVLSSVAGEYVVIGTLANNNIFTGTNTENAMIPIKIANNYIILNKILDDQLYRKYGTNALEKRTDNFCSGTILDNLFTCTGGACTRGDNPVPAGEYLVEISGQEGKFQKYDCDPITQDCEPLTNENGLLLVETVAPSNQCDYQYHKVVTAASVENASNLKIYDCKAGVCQATSGMTTYGSTTPVYCTTGGCTTSGTELDITSIITNGKLKYDSGYELDVESAKIFDITADGTNKYFYPVDTTHFVYLKTATNVVGVAIFSYIEDNTIIYYNNESNAAKYLVVTSDACTGSTVSKYTKTNDTTLKDAETCSAGPCSALAANNSGTCDEGYYVANDNFGDSGNLKTTGKLYHCETGKCEQLSKVGYFKNQNGAADSFISCDKNNDCQIAAVSGAEDCTNIDSGKLYKDTNDSDKIKLCVKKVAADGIELKDESAGKYVVGVASNTFLGSDANAYVIVDLDATSVVKNVDDTILYRYTDTNSKIINRSNNSDMCTNHKSDISEYKKKSDASNEYNKTN</sequence>
<reference evidence="2 3" key="1">
    <citation type="submission" date="2016-08" db="EMBL/GenBank/DDBJ databases">
        <title>A Parts List for Fungal Cellulosomes Revealed by Comparative Genomics.</title>
        <authorList>
            <consortium name="DOE Joint Genome Institute"/>
            <person name="Haitjema C.H."/>
            <person name="Gilmore S.P."/>
            <person name="Henske J.K."/>
            <person name="Solomon K.V."/>
            <person name="De Groot R."/>
            <person name="Kuo A."/>
            <person name="Mondo S.J."/>
            <person name="Salamov A.A."/>
            <person name="Labutti K."/>
            <person name="Zhao Z."/>
            <person name="Chiniquy J."/>
            <person name="Barry K."/>
            <person name="Brewer H.M."/>
            <person name="Purvine S.O."/>
            <person name="Wright A.T."/>
            <person name="Boxma B."/>
            <person name="Van Alen T."/>
            <person name="Hackstein J.H."/>
            <person name="Baker S.E."/>
            <person name="Grigoriev I.V."/>
            <person name="O'Malley M.A."/>
        </authorList>
    </citation>
    <scope>NUCLEOTIDE SEQUENCE [LARGE SCALE GENOMIC DNA]</scope>
    <source>
        <strain evidence="2 3">G1</strain>
    </source>
</reference>
<proteinExistence type="predicted"/>